<keyword evidence="5 6" id="KW-0408">Iron</keyword>
<dbReference type="PROSITE" id="PS00086">
    <property type="entry name" value="CYTOCHROME_P450"/>
    <property type="match status" value="1"/>
</dbReference>
<dbReference type="PRINTS" id="PR00385">
    <property type="entry name" value="P450"/>
</dbReference>
<keyword evidence="3 6" id="KW-0349">Heme</keyword>
<reference evidence="8" key="2">
    <citation type="submission" date="2020-05" db="EMBL/GenBank/DDBJ databases">
        <authorList>
            <person name="Kim H.-S."/>
            <person name="Proctor R.H."/>
            <person name="Brown D.W."/>
        </authorList>
    </citation>
    <scope>NUCLEOTIDE SEQUENCE</scope>
    <source>
        <strain evidence="8">NRRL 20472</strain>
    </source>
</reference>
<protein>
    <recommendedName>
        <fullName evidence="10">Cytochrome P450 monooxygenase</fullName>
    </recommendedName>
</protein>
<feature type="binding site" description="axial binding residue" evidence="6">
    <location>
        <position position="428"/>
    </location>
    <ligand>
        <name>heme</name>
        <dbReference type="ChEBI" id="CHEBI:30413"/>
    </ligand>
    <ligandPart>
        <name>Fe</name>
        <dbReference type="ChEBI" id="CHEBI:18248"/>
    </ligandPart>
</feature>
<dbReference type="EMBL" id="JABEXW010000788">
    <property type="protein sequence ID" value="KAF4955214.1"/>
    <property type="molecule type" value="Genomic_DNA"/>
</dbReference>
<dbReference type="InterPro" id="IPR001128">
    <property type="entry name" value="Cyt_P450"/>
</dbReference>
<sequence>MGGRKGLTNLTPMLWYMYQVHTGNSHLVLEKLHQRYGSIVRIGPNIIDVDDPRLIKHIFAFQNGWLKTEFYHGSSALVNGQIVYNVFSQTDPTQHKKERRPIGKFYSNASIRDQEPLMNNAIEKLCKQLEKHFMDGDDADKECDLGQWILYHMWDAIGTMTFSQSFGYLENGSDFDGTLRKAEKAMDYFAAVGVMPWLDRVLDKNPILHIGPPGFNTVTGISVKRLQNRYQGKDGDHHNPKQPDFLDRFIEVKEANPGETSDEQIVSWLMINMIAGADTTAAMINNAFYFGLKHPGVWERLSEEILRAGFQNQTPPRYDQVKLLPFADAVVQEALRILPGVSMSIERYVPKGGFILPDGHFLPAGIVVGMNPYILGRNKAVYGDDSDQFRPERWLRDEENGETEEEFEERLSLMKEADLSFGRGSRHCLGKYMGLYQIYKVLATLITLYEIELVDPEKLWKVTNSWFTRQRGLNVQLRKRPAGPFLAHVL</sequence>
<evidence type="ECO:0000313" key="9">
    <source>
        <dbReference type="Proteomes" id="UP000622797"/>
    </source>
</evidence>
<dbReference type="InterPro" id="IPR036396">
    <property type="entry name" value="Cyt_P450_sf"/>
</dbReference>
<dbReference type="Proteomes" id="UP000622797">
    <property type="component" value="Unassembled WGS sequence"/>
</dbReference>
<evidence type="ECO:0000256" key="2">
    <source>
        <dbReference type="ARBA" id="ARBA00010617"/>
    </source>
</evidence>
<dbReference type="InterPro" id="IPR017972">
    <property type="entry name" value="Cyt_P450_CS"/>
</dbReference>
<dbReference type="GO" id="GO:0005506">
    <property type="term" value="F:iron ion binding"/>
    <property type="evidence" value="ECO:0007669"/>
    <property type="project" value="InterPro"/>
</dbReference>
<proteinExistence type="inferred from homology"/>
<accession>A0A8H4TCF1</accession>
<dbReference type="PANTHER" id="PTHR24305:SF232">
    <property type="entry name" value="P450, PUTATIVE (EUROFUNG)-RELATED"/>
    <property type="match status" value="1"/>
</dbReference>
<evidence type="ECO:0000256" key="1">
    <source>
        <dbReference type="ARBA" id="ARBA00001971"/>
    </source>
</evidence>
<dbReference type="Gene3D" id="1.10.630.10">
    <property type="entry name" value="Cytochrome P450"/>
    <property type="match status" value="1"/>
</dbReference>
<dbReference type="GO" id="GO:0020037">
    <property type="term" value="F:heme binding"/>
    <property type="evidence" value="ECO:0007669"/>
    <property type="project" value="InterPro"/>
</dbReference>
<comment type="cofactor">
    <cofactor evidence="1 6">
        <name>heme</name>
        <dbReference type="ChEBI" id="CHEBI:30413"/>
    </cofactor>
</comment>
<comment type="similarity">
    <text evidence="2 7">Belongs to the cytochrome P450 family.</text>
</comment>
<dbReference type="CDD" id="cd11060">
    <property type="entry name" value="CYP57A1-like"/>
    <property type="match status" value="1"/>
</dbReference>
<keyword evidence="9" id="KW-1185">Reference proteome</keyword>
<evidence type="ECO:0008006" key="10">
    <source>
        <dbReference type="Google" id="ProtNLM"/>
    </source>
</evidence>
<evidence type="ECO:0000313" key="8">
    <source>
        <dbReference type="EMBL" id="KAF4955214.1"/>
    </source>
</evidence>
<evidence type="ECO:0000256" key="6">
    <source>
        <dbReference type="PIRSR" id="PIRSR602401-1"/>
    </source>
</evidence>
<dbReference type="OrthoDB" id="3934656at2759"/>
<comment type="caution">
    <text evidence="8">The sequence shown here is derived from an EMBL/GenBank/DDBJ whole genome shotgun (WGS) entry which is preliminary data.</text>
</comment>
<reference evidence="8" key="1">
    <citation type="journal article" date="2020" name="BMC Genomics">
        <title>Correction to: Identification and distribution of gene clusters required for synthesis of sphingolipid metabolism inhibitors in diverse species of the filamentous fungus Fusarium.</title>
        <authorList>
            <person name="Kim H.S."/>
            <person name="Lohmar J.M."/>
            <person name="Busman M."/>
            <person name="Brown D.W."/>
            <person name="Naumann T.A."/>
            <person name="Divon H.H."/>
            <person name="Lysoe E."/>
            <person name="Uhlig S."/>
            <person name="Proctor R.H."/>
        </authorList>
    </citation>
    <scope>NUCLEOTIDE SEQUENCE</scope>
    <source>
        <strain evidence="8">NRRL 20472</strain>
    </source>
</reference>
<dbReference type="Pfam" id="PF00067">
    <property type="entry name" value="p450"/>
    <property type="match status" value="1"/>
</dbReference>
<dbReference type="InterPro" id="IPR002401">
    <property type="entry name" value="Cyt_P450_E_grp-I"/>
</dbReference>
<dbReference type="PANTHER" id="PTHR24305">
    <property type="entry name" value="CYTOCHROME P450"/>
    <property type="match status" value="1"/>
</dbReference>
<evidence type="ECO:0000256" key="3">
    <source>
        <dbReference type="ARBA" id="ARBA00022617"/>
    </source>
</evidence>
<dbReference type="PRINTS" id="PR00463">
    <property type="entry name" value="EP450I"/>
</dbReference>
<dbReference type="SUPFAM" id="SSF48264">
    <property type="entry name" value="Cytochrome P450"/>
    <property type="match status" value="1"/>
</dbReference>
<evidence type="ECO:0000256" key="5">
    <source>
        <dbReference type="ARBA" id="ARBA00023004"/>
    </source>
</evidence>
<organism evidence="8 9">
    <name type="scientific">Fusarium sarcochroum</name>
    <dbReference type="NCBI Taxonomy" id="1208366"/>
    <lineage>
        <taxon>Eukaryota</taxon>
        <taxon>Fungi</taxon>
        <taxon>Dikarya</taxon>
        <taxon>Ascomycota</taxon>
        <taxon>Pezizomycotina</taxon>
        <taxon>Sordariomycetes</taxon>
        <taxon>Hypocreomycetidae</taxon>
        <taxon>Hypocreales</taxon>
        <taxon>Nectriaceae</taxon>
        <taxon>Fusarium</taxon>
        <taxon>Fusarium lateritium species complex</taxon>
    </lineage>
</organism>
<name>A0A8H4TCF1_9HYPO</name>
<keyword evidence="7" id="KW-0503">Monooxygenase</keyword>
<dbReference type="InterPro" id="IPR050121">
    <property type="entry name" value="Cytochrome_P450_monoxygenase"/>
</dbReference>
<gene>
    <name evidence="8" type="ORF">FSARC_11919</name>
</gene>
<dbReference type="AlphaFoldDB" id="A0A8H4TCF1"/>
<dbReference type="GO" id="GO:0016705">
    <property type="term" value="F:oxidoreductase activity, acting on paired donors, with incorporation or reduction of molecular oxygen"/>
    <property type="evidence" value="ECO:0007669"/>
    <property type="project" value="InterPro"/>
</dbReference>
<keyword evidence="7" id="KW-0560">Oxidoreductase</keyword>
<keyword evidence="4 6" id="KW-0479">Metal-binding</keyword>
<dbReference type="GO" id="GO:0004497">
    <property type="term" value="F:monooxygenase activity"/>
    <property type="evidence" value="ECO:0007669"/>
    <property type="project" value="UniProtKB-KW"/>
</dbReference>
<evidence type="ECO:0000256" key="7">
    <source>
        <dbReference type="RuleBase" id="RU000461"/>
    </source>
</evidence>
<evidence type="ECO:0000256" key="4">
    <source>
        <dbReference type="ARBA" id="ARBA00022723"/>
    </source>
</evidence>